<organism evidence="2 3">
    <name type="scientific">Hibiscus trionum</name>
    <name type="common">Flower of an hour</name>
    <dbReference type="NCBI Taxonomy" id="183268"/>
    <lineage>
        <taxon>Eukaryota</taxon>
        <taxon>Viridiplantae</taxon>
        <taxon>Streptophyta</taxon>
        <taxon>Embryophyta</taxon>
        <taxon>Tracheophyta</taxon>
        <taxon>Spermatophyta</taxon>
        <taxon>Magnoliopsida</taxon>
        <taxon>eudicotyledons</taxon>
        <taxon>Gunneridae</taxon>
        <taxon>Pentapetalae</taxon>
        <taxon>rosids</taxon>
        <taxon>malvids</taxon>
        <taxon>Malvales</taxon>
        <taxon>Malvaceae</taxon>
        <taxon>Malvoideae</taxon>
        <taxon>Hibiscus</taxon>
    </lineage>
</organism>
<reference evidence="2" key="1">
    <citation type="submission" date="2023-05" db="EMBL/GenBank/DDBJ databases">
        <title>Genome and transcriptome analyses reveal genes involved in the formation of fine ridges on petal epidermal cells in Hibiscus trionum.</title>
        <authorList>
            <person name="Koshimizu S."/>
            <person name="Masuda S."/>
            <person name="Ishii T."/>
            <person name="Shirasu K."/>
            <person name="Hoshino A."/>
            <person name="Arita M."/>
        </authorList>
    </citation>
    <scope>NUCLEOTIDE SEQUENCE</scope>
    <source>
        <strain evidence="2">Hamamatsu line</strain>
    </source>
</reference>
<keyword evidence="3" id="KW-1185">Reference proteome</keyword>
<evidence type="ECO:0000256" key="1">
    <source>
        <dbReference type="SAM" id="Phobius"/>
    </source>
</evidence>
<protein>
    <recommendedName>
        <fullName evidence="4">Reverse transcriptase zinc-binding domain-containing protein</fullName>
    </recommendedName>
</protein>
<accession>A0A9W7IA22</accession>
<evidence type="ECO:0000313" key="2">
    <source>
        <dbReference type="EMBL" id="GMI90668.1"/>
    </source>
</evidence>
<sequence>MPQSVADLLLMWWENRPYKSRVSIWNFVPAAVIWFVWLLRNEIVFNNCKLDSIQLLFLIKFRIASWFKARFRDSSSSIEDIVLHPPFGRFGSV</sequence>
<gene>
    <name evidence="2" type="ORF">HRI_002736100</name>
</gene>
<feature type="transmembrane region" description="Helical" evidence="1">
    <location>
        <begin position="20"/>
        <end position="39"/>
    </location>
</feature>
<keyword evidence="1" id="KW-0812">Transmembrane</keyword>
<keyword evidence="1" id="KW-1133">Transmembrane helix</keyword>
<dbReference type="EMBL" id="BSYR01000024">
    <property type="protein sequence ID" value="GMI90668.1"/>
    <property type="molecule type" value="Genomic_DNA"/>
</dbReference>
<dbReference type="OrthoDB" id="1746862at2759"/>
<comment type="caution">
    <text evidence="2">The sequence shown here is derived from an EMBL/GenBank/DDBJ whole genome shotgun (WGS) entry which is preliminary data.</text>
</comment>
<proteinExistence type="predicted"/>
<evidence type="ECO:0000313" key="3">
    <source>
        <dbReference type="Proteomes" id="UP001165190"/>
    </source>
</evidence>
<dbReference type="Proteomes" id="UP001165190">
    <property type="component" value="Unassembled WGS sequence"/>
</dbReference>
<keyword evidence="1" id="KW-0472">Membrane</keyword>
<dbReference type="AlphaFoldDB" id="A0A9W7IA22"/>
<evidence type="ECO:0008006" key="4">
    <source>
        <dbReference type="Google" id="ProtNLM"/>
    </source>
</evidence>
<name>A0A9W7IA22_HIBTR</name>